<dbReference type="EMBL" id="QLYX01000002">
    <property type="protein sequence ID" value="RAY16594.1"/>
    <property type="molecule type" value="Genomic_DNA"/>
</dbReference>
<dbReference type="SUPFAM" id="SSF57938">
    <property type="entry name" value="DnaJ/Hsp40 cysteine-rich domain"/>
    <property type="match status" value="1"/>
</dbReference>
<sequence length="68" mass="7718">MLFALAALAVYLISCRIWPFTACTKCEGAGRFRSPNGRAWRYCTRCNGKGARLRTGRRILNHLTGTRR</sequence>
<name>A0A365HBU0_9ACTN</name>
<dbReference type="Proteomes" id="UP000251891">
    <property type="component" value="Unassembled WGS sequence"/>
</dbReference>
<gene>
    <name evidence="1" type="ORF">DPM19_05730</name>
</gene>
<protein>
    <submittedName>
        <fullName evidence="1">Uncharacterized protein</fullName>
    </submittedName>
</protein>
<evidence type="ECO:0000313" key="2">
    <source>
        <dbReference type="Proteomes" id="UP000251891"/>
    </source>
</evidence>
<dbReference type="AlphaFoldDB" id="A0A365HBU0"/>
<organism evidence="1 2">
    <name type="scientific">Actinomadura craniellae</name>
    <dbReference type="NCBI Taxonomy" id="2231787"/>
    <lineage>
        <taxon>Bacteria</taxon>
        <taxon>Bacillati</taxon>
        <taxon>Actinomycetota</taxon>
        <taxon>Actinomycetes</taxon>
        <taxon>Streptosporangiales</taxon>
        <taxon>Thermomonosporaceae</taxon>
        <taxon>Actinomadura</taxon>
    </lineage>
</organism>
<proteinExistence type="predicted"/>
<dbReference type="InterPro" id="IPR036410">
    <property type="entry name" value="HSP_DnaJ_Cys-rich_dom_sf"/>
</dbReference>
<evidence type="ECO:0000313" key="1">
    <source>
        <dbReference type="EMBL" id="RAY16594.1"/>
    </source>
</evidence>
<dbReference type="OrthoDB" id="3482657at2"/>
<dbReference type="Gene3D" id="6.20.20.10">
    <property type="match status" value="1"/>
</dbReference>
<reference evidence="1 2" key="1">
    <citation type="submission" date="2018-06" db="EMBL/GenBank/DDBJ databases">
        <title>Actinomadura craniellae sp. nov. isolated from marine sponge Craniella sp.</title>
        <authorList>
            <person name="Li L."/>
            <person name="Xu Q.H."/>
            <person name="Lin H.W."/>
            <person name="Lu Y.H."/>
        </authorList>
    </citation>
    <scope>NUCLEOTIDE SEQUENCE [LARGE SCALE GENOMIC DNA]</scope>
    <source>
        <strain evidence="1 2">LHW63021</strain>
    </source>
</reference>
<keyword evidence="2" id="KW-1185">Reference proteome</keyword>
<comment type="caution">
    <text evidence="1">The sequence shown here is derived from an EMBL/GenBank/DDBJ whole genome shotgun (WGS) entry which is preliminary data.</text>
</comment>
<accession>A0A365HBU0</accession>